<proteinExistence type="predicted"/>
<sequence>MRFMILVKASQDSEAGKLPSQELLEAMGEYSGALDTSGVALIG</sequence>
<dbReference type="Proteomes" id="UP001596411">
    <property type="component" value="Unassembled WGS sequence"/>
</dbReference>
<gene>
    <name evidence="1" type="ORF">ACFQH5_18010</name>
</gene>
<organism evidence="1 2">
    <name type="scientific">Halomonas salifodinae</name>
    <dbReference type="NCBI Taxonomy" id="438745"/>
    <lineage>
        <taxon>Bacteria</taxon>
        <taxon>Pseudomonadati</taxon>
        <taxon>Pseudomonadota</taxon>
        <taxon>Gammaproteobacteria</taxon>
        <taxon>Oceanospirillales</taxon>
        <taxon>Halomonadaceae</taxon>
        <taxon>Halomonas</taxon>
    </lineage>
</organism>
<evidence type="ECO:0008006" key="3">
    <source>
        <dbReference type="Google" id="ProtNLM"/>
    </source>
</evidence>
<reference evidence="2" key="1">
    <citation type="journal article" date="2019" name="Int. J. Syst. Evol. Microbiol.">
        <title>The Global Catalogue of Microorganisms (GCM) 10K type strain sequencing project: providing services to taxonomists for standard genome sequencing and annotation.</title>
        <authorList>
            <consortium name="The Broad Institute Genomics Platform"/>
            <consortium name="The Broad Institute Genome Sequencing Center for Infectious Disease"/>
            <person name="Wu L."/>
            <person name="Ma J."/>
        </authorList>
    </citation>
    <scope>NUCLEOTIDE SEQUENCE [LARGE SCALE GENOMIC DNA]</scope>
    <source>
        <strain evidence="2">CGMCC 1.13666</strain>
    </source>
</reference>
<evidence type="ECO:0000313" key="2">
    <source>
        <dbReference type="Proteomes" id="UP001596411"/>
    </source>
</evidence>
<name>A0ABW2EZP8_9GAMM</name>
<dbReference type="EMBL" id="JBHSZP010000036">
    <property type="protein sequence ID" value="MFC7091444.1"/>
    <property type="molecule type" value="Genomic_DNA"/>
</dbReference>
<keyword evidence="2" id="KW-1185">Reference proteome</keyword>
<comment type="caution">
    <text evidence="1">The sequence shown here is derived from an EMBL/GenBank/DDBJ whole genome shotgun (WGS) entry which is preliminary data.</text>
</comment>
<accession>A0ABW2EZP8</accession>
<dbReference type="RefSeq" id="WP_346063778.1">
    <property type="nucleotide sequence ID" value="NZ_BAAADR010000022.1"/>
</dbReference>
<protein>
    <recommendedName>
        <fullName evidence="3">YciI family protein</fullName>
    </recommendedName>
</protein>
<evidence type="ECO:0000313" key="1">
    <source>
        <dbReference type="EMBL" id="MFC7091444.1"/>
    </source>
</evidence>